<reference evidence="1" key="1">
    <citation type="submission" date="2021-01" db="EMBL/GenBank/DDBJ databases">
        <authorList>
            <consortium name="Genoscope - CEA"/>
            <person name="William W."/>
        </authorList>
    </citation>
    <scope>NUCLEOTIDE SEQUENCE</scope>
</reference>
<dbReference type="AlphaFoldDB" id="A0A8S1W2Q0"/>
<evidence type="ECO:0000313" key="2">
    <source>
        <dbReference type="Proteomes" id="UP000689195"/>
    </source>
</evidence>
<proteinExistence type="predicted"/>
<name>A0A8S1W2Q0_9CILI</name>
<evidence type="ECO:0000313" key="1">
    <source>
        <dbReference type="EMBL" id="CAD8182389.1"/>
    </source>
</evidence>
<comment type="caution">
    <text evidence="1">The sequence shown here is derived from an EMBL/GenBank/DDBJ whole genome shotgun (WGS) entry which is preliminary data.</text>
</comment>
<accession>A0A8S1W2Q0</accession>
<dbReference type="EMBL" id="CAJJDO010000078">
    <property type="protein sequence ID" value="CAD8182389.1"/>
    <property type="molecule type" value="Genomic_DNA"/>
</dbReference>
<sequence length="161" mass="19434">MNKDKSRNVQDALLFCYNIKGLIQEMKLRQINEVKRINLHALSNQFCSHFWSIWLWKNNLTKKLFRISQTKEQKFYICYILFKDFKNLEKVLQINVTWMKLSISNFTLEAGPLLFCENVGTYQVFKHYSETREDFKQQLRRALSLIFVEGNGQKNKYQIYK</sequence>
<organism evidence="1 2">
    <name type="scientific">Paramecium pentaurelia</name>
    <dbReference type="NCBI Taxonomy" id="43138"/>
    <lineage>
        <taxon>Eukaryota</taxon>
        <taxon>Sar</taxon>
        <taxon>Alveolata</taxon>
        <taxon>Ciliophora</taxon>
        <taxon>Intramacronucleata</taxon>
        <taxon>Oligohymenophorea</taxon>
        <taxon>Peniculida</taxon>
        <taxon>Parameciidae</taxon>
        <taxon>Paramecium</taxon>
    </lineage>
</organism>
<gene>
    <name evidence="1" type="ORF">PPENT_87.1.T0780173</name>
</gene>
<dbReference type="Proteomes" id="UP000689195">
    <property type="component" value="Unassembled WGS sequence"/>
</dbReference>
<keyword evidence="2" id="KW-1185">Reference proteome</keyword>
<protein>
    <submittedName>
        <fullName evidence="1">Uncharacterized protein</fullName>
    </submittedName>
</protein>